<gene>
    <name evidence="2" type="ORF">Y919_05200</name>
</gene>
<sequence>MHKAKQKKKFRIRYILLLVCLFYLSTTFLSQQKMMRRLEQERKVKEDKINSLNMEIAELQEKIKYADTPEFIERIAREELNMLKPGEILYIDKEKSKNKFIKGISN</sequence>
<dbReference type="EMBL" id="AZTB01000019">
    <property type="protein sequence ID" value="KGG80631.1"/>
    <property type="molecule type" value="Genomic_DNA"/>
</dbReference>
<evidence type="ECO:0000313" key="2">
    <source>
        <dbReference type="EMBL" id="KGG80631.1"/>
    </source>
</evidence>
<dbReference type="InterPro" id="IPR007060">
    <property type="entry name" value="FtsL/DivIC"/>
</dbReference>
<dbReference type="STRING" id="1156417.Y919_05200"/>
<name>A0A096DMZ1_9FIRM</name>
<proteinExistence type="predicted"/>
<reference evidence="2 3" key="1">
    <citation type="submission" date="2013-12" db="EMBL/GenBank/DDBJ databases">
        <title>Draft genome sequence of Caloranaerobacter sp. H53214.</title>
        <authorList>
            <person name="Jiang L.J."/>
            <person name="Shao Z.Z."/>
            <person name="Long M.N."/>
        </authorList>
    </citation>
    <scope>NUCLEOTIDE SEQUENCE [LARGE SCALE GENOMIC DNA]</scope>
    <source>
        <strain evidence="2 3">H53214</strain>
    </source>
</reference>
<dbReference type="Proteomes" id="UP000029622">
    <property type="component" value="Unassembled WGS sequence"/>
</dbReference>
<evidence type="ECO:0008006" key="4">
    <source>
        <dbReference type="Google" id="ProtNLM"/>
    </source>
</evidence>
<accession>A0A096DMZ1</accession>
<keyword evidence="1" id="KW-0175">Coiled coil</keyword>
<comment type="caution">
    <text evidence="2">The sequence shown here is derived from an EMBL/GenBank/DDBJ whole genome shotgun (WGS) entry which is preliminary data.</text>
</comment>
<dbReference type="Pfam" id="PF04977">
    <property type="entry name" value="DivIC"/>
    <property type="match status" value="1"/>
</dbReference>
<organism evidence="2 3">
    <name type="scientific">Caloranaerobacter azorensis H53214</name>
    <dbReference type="NCBI Taxonomy" id="1156417"/>
    <lineage>
        <taxon>Bacteria</taxon>
        <taxon>Bacillati</taxon>
        <taxon>Bacillota</taxon>
        <taxon>Tissierellia</taxon>
        <taxon>Tissierellales</taxon>
        <taxon>Thermohalobacteraceae</taxon>
        <taxon>Caloranaerobacter</taxon>
    </lineage>
</organism>
<evidence type="ECO:0000256" key="1">
    <source>
        <dbReference type="SAM" id="Coils"/>
    </source>
</evidence>
<dbReference type="RefSeq" id="WP_035163021.1">
    <property type="nucleotide sequence ID" value="NZ_AZTB01000019.1"/>
</dbReference>
<dbReference type="AlphaFoldDB" id="A0A096DMZ1"/>
<feature type="coiled-coil region" evidence="1">
    <location>
        <begin position="35"/>
        <end position="62"/>
    </location>
</feature>
<evidence type="ECO:0000313" key="3">
    <source>
        <dbReference type="Proteomes" id="UP000029622"/>
    </source>
</evidence>
<protein>
    <recommendedName>
        <fullName evidence="4">Septum formation initiator</fullName>
    </recommendedName>
</protein>